<name>A0A0L7KND2_OPEBR</name>
<keyword evidence="3" id="KW-1185">Reference proteome</keyword>
<protein>
    <submittedName>
        <fullName evidence="2">Putative ABC transporter</fullName>
    </submittedName>
</protein>
<proteinExistence type="predicted"/>
<evidence type="ECO:0000313" key="2">
    <source>
        <dbReference type="EMBL" id="KOB64484.1"/>
    </source>
</evidence>
<feature type="chain" id="PRO_5013311711" evidence="1">
    <location>
        <begin position="16"/>
        <end position="177"/>
    </location>
</feature>
<dbReference type="EMBL" id="JTDY01008617">
    <property type="protein sequence ID" value="KOB64484.1"/>
    <property type="molecule type" value="Genomic_DNA"/>
</dbReference>
<reference evidence="2 3" key="1">
    <citation type="journal article" date="2015" name="Genome Biol. Evol.">
        <title>The genome of winter moth (Operophtera brumata) provides a genomic perspective on sexual dimorphism and phenology.</title>
        <authorList>
            <person name="Derks M.F."/>
            <person name="Smit S."/>
            <person name="Salis L."/>
            <person name="Schijlen E."/>
            <person name="Bossers A."/>
            <person name="Mateman C."/>
            <person name="Pijl A.S."/>
            <person name="de Ridder D."/>
            <person name="Groenen M.A."/>
            <person name="Visser M.E."/>
            <person name="Megens H.J."/>
        </authorList>
    </citation>
    <scope>NUCLEOTIDE SEQUENCE [LARGE SCALE GENOMIC DNA]</scope>
    <source>
        <strain evidence="2">WM2013NL</strain>
        <tissue evidence="2">Head and thorax</tissue>
    </source>
</reference>
<comment type="caution">
    <text evidence="2">The sequence shown here is derived from an EMBL/GenBank/DDBJ whole genome shotgun (WGS) entry which is preliminary data.</text>
</comment>
<sequence>MSRFLLLLFVTLVKSEHFNTTCDGFQASFNLSEVVGTWHGGLRWLINKTKRAAKEKPNKNIESTIVRSKRTPRASQGIIVRLRYHTENAFDVWSKSVEGVNGCFTQVLSLDVGVNDTQKAKNHDAMMQLHTVQTDDGPYMVQLLWGCHARSIETSFQVHRKTTGPTETAQDLRQPYA</sequence>
<evidence type="ECO:0000313" key="3">
    <source>
        <dbReference type="Proteomes" id="UP000037510"/>
    </source>
</evidence>
<dbReference type="Proteomes" id="UP000037510">
    <property type="component" value="Unassembled WGS sequence"/>
</dbReference>
<feature type="signal peptide" evidence="1">
    <location>
        <begin position="1"/>
        <end position="15"/>
    </location>
</feature>
<evidence type="ECO:0000256" key="1">
    <source>
        <dbReference type="SAM" id="SignalP"/>
    </source>
</evidence>
<keyword evidence="1" id="KW-0732">Signal</keyword>
<accession>A0A0L7KND2</accession>
<gene>
    <name evidence="2" type="ORF">OBRU01_22352</name>
</gene>
<organism evidence="2 3">
    <name type="scientific">Operophtera brumata</name>
    <name type="common">Winter moth</name>
    <name type="synonym">Phalaena brumata</name>
    <dbReference type="NCBI Taxonomy" id="104452"/>
    <lineage>
        <taxon>Eukaryota</taxon>
        <taxon>Metazoa</taxon>
        <taxon>Ecdysozoa</taxon>
        <taxon>Arthropoda</taxon>
        <taxon>Hexapoda</taxon>
        <taxon>Insecta</taxon>
        <taxon>Pterygota</taxon>
        <taxon>Neoptera</taxon>
        <taxon>Endopterygota</taxon>
        <taxon>Lepidoptera</taxon>
        <taxon>Glossata</taxon>
        <taxon>Ditrysia</taxon>
        <taxon>Geometroidea</taxon>
        <taxon>Geometridae</taxon>
        <taxon>Larentiinae</taxon>
        <taxon>Operophtera</taxon>
    </lineage>
</organism>
<dbReference type="AlphaFoldDB" id="A0A0L7KND2"/>